<proteinExistence type="predicted"/>
<evidence type="ECO:0000313" key="3">
    <source>
        <dbReference type="Proteomes" id="UP000681414"/>
    </source>
</evidence>
<dbReference type="SUPFAM" id="SSF53850">
    <property type="entry name" value="Periplasmic binding protein-like II"/>
    <property type="match status" value="1"/>
</dbReference>
<sequence>MRFKKTATLMVTLGLSATALFGCSTGNDGSAKKSDDGVTTIEFWAAPNPTQQAFWSDMAKEFEKENSDIKVNVSAIKESPTSEASIQSAIAAKQAPTMSENINRGFGALLAESKAIVPLNKIEGFEELVSTRQMTDTIESWKSGDGSQYIFPIYSNSMLFGWRLDILNELGYEEAPKTYSEVLDVAQKLKEKYPDKYLWAKPDLADPTAWKRWFDFFMLYNAASDGNAFVQGSEFVGDKKAGIEVFEFIQNLVNEDAVLTAQVTDPFEEGTGIFTDVGPWTPGSTWKEKYPELVYGETYTLSLPPVPDNMDPENAKTFADAKGVVIYASATEEEQKAAMEFLTWVYSNPDADLKWLEVTDLPPARDDLGTNDAFASYFEEKPVMKAYADAVANGVPPMENSKYNEIQTYIGQYAFNKIVKGEIDPTQAWDDMVKAIEGELK</sequence>
<dbReference type="PANTHER" id="PTHR43649:SF13">
    <property type="entry name" value="CARBOHYDRATE ABC TRANSPORTER SUBSTRATE-BINDING PROTEIN"/>
    <property type="match status" value="1"/>
</dbReference>
<organism evidence="2 3">
    <name type="scientific">Lederbergia citri</name>
    <dbReference type="NCBI Taxonomy" id="2833580"/>
    <lineage>
        <taxon>Bacteria</taxon>
        <taxon>Bacillati</taxon>
        <taxon>Bacillota</taxon>
        <taxon>Bacilli</taxon>
        <taxon>Bacillales</taxon>
        <taxon>Bacillaceae</taxon>
        <taxon>Lederbergia</taxon>
    </lineage>
</organism>
<dbReference type="InterPro" id="IPR006059">
    <property type="entry name" value="SBP"/>
</dbReference>
<comment type="caution">
    <text evidence="2">The sequence shown here is derived from an EMBL/GenBank/DDBJ whole genome shotgun (WGS) entry which is preliminary data.</text>
</comment>
<accession>A0A942TG30</accession>
<feature type="signal peptide" evidence="1">
    <location>
        <begin position="1"/>
        <end position="21"/>
    </location>
</feature>
<keyword evidence="3" id="KW-1185">Reference proteome</keyword>
<dbReference type="Pfam" id="PF01547">
    <property type="entry name" value="SBP_bac_1"/>
    <property type="match status" value="1"/>
</dbReference>
<dbReference type="PROSITE" id="PS51257">
    <property type="entry name" value="PROKAR_LIPOPROTEIN"/>
    <property type="match status" value="1"/>
</dbReference>
<dbReference type="RefSeq" id="WP_213126214.1">
    <property type="nucleotide sequence ID" value="NZ_JAGYPG010000003.1"/>
</dbReference>
<dbReference type="Proteomes" id="UP000681414">
    <property type="component" value="Unassembled WGS sequence"/>
</dbReference>
<dbReference type="InterPro" id="IPR050490">
    <property type="entry name" value="Bact_solute-bd_prot1"/>
</dbReference>
<gene>
    <name evidence="2" type="ORF">KHA97_18360</name>
</gene>
<dbReference type="PANTHER" id="PTHR43649">
    <property type="entry name" value="ARABINOSE-BINDING PROTEIN-RELATED"/>
    <property type="match status" value="1"/>
</dbReference>
<reference evidence="2 3" key="1">
    <citation type="submission" date="2021-05" db="EMBL/GenBank/DDBJ databases">
        <title>Novel Bacillus species.</title>
        <authorList>
            <person name="Liu G."/>
        </authorList>
    </citation>
    <scope>NUCLEOTIDE SEQUENCE [LARGE SCALE GENOMIC DNA]</scope>
    <source>
        <strain evidence="3">FJAT-49780</strain>
    </source>
</reference>
<evidence type="ECO:0000256" key="1">
    <source>
        <dbReference type="SAM" id="SignalP"/>
    </source>
</evidence>
<keyword evidence="1" id="KW-0732">Signal</keyword>
<dbReference type="EMBL" id="JAGYPG010000003">
    <property type="protein sequence ID" value="MBS4197018.1"/>
    <property type="molecule type" value="Genomic_DNA"/>
</dbReference>
<protein>
    <submittedName>
        <fullName evidence="2">Carbohydrate ABC transporter substrate-binding protein</fullName>
    </submittedName>
</protein>
<dbReference type="AlphaFoldDB" id="A0A942TG30"/>
<feature type="chain" id="PRO_5039521705" evidence="1">
    <location>
        <begin position="22"/>
        <end position="441"/>
    </location>
</feature>
<evidence type="ECO:0000313" key="2">
    <source>
        <dbReference type="EMBL" id="MBS4197018.1"/>
    </source>
</evidence>
<dbReference type="Gene3D" id="3.40.190.10">
    <property type="entry name" value="Periplasmic binding protein-like II"/>
    <property type="match status" value="2"/>
</dbReference>
<name>A0A942TG30_9BACI</name>